<reference evidence="3" key="1">
    <citation type="submission" date="2019-08" db="EMBL/GenBank/DDBJ databases">
        <title>The improved chromosome-level genome for the pearl oyster Pinctada fucata martensii using PacBio sequencing and Hi-C.</title>
        <authorList>
            <person name="Zheng Z."/>
        </authorList>
    </citation>
    <scope>NUCLEOTIDE SEQUENCE</scope>
    <source>
        <strain evidence="3">ZZ-2019</strain>
        <tissue evidence="3">Adductor muscle</tissue>
    </source>
</reference>
<dbReference type="InterPro" id="IPR050373">
    <property type="entry name" value="Fibrinogen_C-term_domain"/>
</dbReference>
<dbReference type="InterPro" id="IPR020837">
    <property type="entry name" value="Fibrinogen_CS"/>
</dbReference>
<evidence type="ECO:0000259" key="2">
    <source>
        <dbReference type="PROSITE" id="PS51406"/>
    </source>
</evidence>
<keyword evidence="4" id="KW-1185">Reference proteome</keyword>
<dbReference type="PANTHER" id="PTHR19143:SF327">
    <property type="entry name" value="FI21813P1-RELATED"/>
    <property type="match status" value="1"/>
</dbReference>
<gene>
    <name evidence="3" type="ORF">FSP39_015030</name>
</gene>
<dbReference type="PANTHER" id="PTHR19143">
    <property type="entry name" value="FIBRINOGEN/TENASCIN/ANGIOPOEITIN"/>
    <property type="match status" value="1"/>
</dbReference>
<dbReference type="GO" id="GO:0005615">
    <property type="term" value="C:extracellular space"/>
    <property type="evidence" value="ECO:0007669"/>
    <property type="project" value="TreeGrafter"/>
</dbReference>
<feature type="domain" description="Fibrinogen C-terminal" evidence="2">
    <location>
        <begin position="50"/>
        <end position="220"/>
    </location>
</feature>
<comment type="caution">
    <text evidence="3">The sequence shown here is derived from an EMBL/GenBank/DDBJ whole genome shotgun (WGS) entry which is preliminary data.</text>
</comment>
<dbReference type="InterPro" id="IPR002181">
    <property type="entry name" value="Fibrinogen_a/b/g_C_dom"/>
</dbReference>
<dbReference type="Gene3D" id="3.90.215.10">
    <property type="entry name" value="Gamma Fibrinogen, chain A, domain 1"/>
    <property type="match status" value="1"/>
</dbReference>
<organism evidence="3 4">
    <name type="scientific">Pinctada imbricata</name>
    <name type="common">Atlantic pearl-oyster</name>
    <name type="synonym">Pinctada martensii</name>
    <dbReference type="NCBI Taxonomy" id="66713"/>
    <lineage>
        <taxon>Eukaryota</taxon>
        <taxon>Metazoa</taxon>
        <taxon>Spiralia</taxon>
        <taxon>Lophotrochozoa</taxon>
        <taxon>Mollusca</taxon>
        <taxon>Bivalvia</taxon>
        <taxon>Autobranchia</taxon>
        <taxon>Pteriomorphia</taxon>
        <taxon>Pterioida</taxon>
        <taxon>Pterioidea</taxon>
        <taxon>Pteriidae</taxon>
        <taxon>Pinctada</taxon>
    </lineage>
</organism>
<evidence type="ECO:0000313" key="4">
    <source>
        <dbReference type="Proteomes" id="UP001186944"/>
    </source>
</evidence>
<keyword evidence="1" id="KW-1015">Disulfide bond</keyword>
<evidence type="ECO:0000256" key="1">
    <source>
        <dbReference type="ARBA" id="ARBA00023157"/>
    </source>
</evidence>
<protein>
    <recommendedName>
        <fullName evidence="2">Fibrinogen C-terminal domain-containing protein</fullName>
    </recommendedName>
</protein>
<evidence type="ECO:0000313" key="3">
    <source>
        <dbReference type="EMBL" id="KAK3106202.1"/>
    </source>
</evidence>
<dbReference type="EMBL" id="VSWD01000003">
    <property type="protein sequence ID" value="KAK3106202.1"/>
    <property type="molecule type" value="Genomic_DNA"/>
</dbReference>
<dbReference type="SMART" id="SM00186">
    <property type="entry name" value="FBG"/>
    <property type="match status" value="1"/>
</dbReference>
<dbReference type="SUPFAM" id="SSF56496">
    <property type="entry name" value="Fibrinogen C-terminal domain-like"/>
    <property type="match status" value="1"/>
</dbReference>
<dbReference type="InterPro" id="IPR014716">
    <property type="entry name" value="Fibrinogen_a/b/g_C_1"/>
</dbReference>
<dbReference type="AlphaFoldDB" id="A0AA88YQN2"/>
<dbReference type="InterPro" id="IPR036056">
    <property type="entry name" value="Fibrinogen-like_C"/>
</dbReference>
<dbReference type="PROSITE" id="PS00514">
    <property type="entry name" value="FIBRINOGEN_C_1"/>
    <property type="match status" value="1"/>
</dbReference>
<proteinExistence type="predicted"/>
<dbReference type="PROSITE" id="PS51406">
    <property type="entry name" value="FIBRINOGEN_C_2"/>
    <property type="match status" value="1"/>
</dbReference>
<sequence>MQHPPLEFGRTVTSSYFHFGRHRVQSLVGWFKWSMTEYHPSFWRVGHHSVIQRRYDGSVDFAQDWNNYTHGFGFLDTEFWIGNDIIHQLTSLGRTSLLVHLHDHYGTFKYAHYDNFEVESESRKFQLHISGYSGTAGDSLGIASDTNFSTIDQDNDQYIKGNCVAMKGKGGWWFKNCTPSALNGQYCNIGIQGHQCNRWHKFEEDDRGMAKTLLLIRRND</sequence>
<accession>A0AA88YQN2</accession>
<name>A0AA88YQN2_PINIB</name>
<dbReference type="Pfam" id="PF00147">
    <property type="entry name" value="Fibrinogen_C"/>
    <property type="match status" value="1"/>
</dbReference>
<dbReference type="Proteomes" id="UP001186944">
    <property type="component" value="Unassembled WGS sequence"/>
</dbReference>